<dbReference type="Pfam" id="PF05721">
    <property type="entry name" value="PhyH"/>
    <property type="match status" value="1"/>
</dbReference>
<sequence>MQSVRVHADPEIELGQMNIDETDFESFTLGQRIHHLEVEGYVVLADMLDAGQIDRLREELADAPMEHKDYSEAQTYHREPQWQSRAVAELIAHPPMIDFLEQVMGPDIIFTRGLFTRTLSGSPEISLHTDGQPFGSSIFGYEGSSPRLLRVLYYLDDLPPERAPFRLVPRSHLSFHAEANPYVRYTSHPGEITLCPRAGSAVVIPVSLFHGTHP</sequence>
<dbReference type="InterPro" id="IPR008775">
    <property type="entry name" value="Phytyl_CoA_dOase-like"/>
</dbReference>
<protein>
    <recommendedName>
        <fullName evidence="2">Fe2OG dioxygenase domain-containing protein</fullName>
    </recommendedName>
</protein>
<dbReference type="EMBL" id="UINC01175623">
    <property type="protein sequence ID" value="SVD82330.1"/>
    <property type="molecule type" value="Genomic_DNA"/>
</dbReference>
<organism evidence="1">
    <name type="scientific">marine metagenome</name>
    <dbReference type="NCBI Taxonomy" id="408172"/>
    <lineage>
        <taxon>unclassified sequences</taxon>
        <taxon>metagenomes</taxon>
        <taxon>ecological metagenomes</taxon>
    </lineage>
</organism>
<evidence type="ECO:0008006" key="2">
    <source>
        <dbReference type="Google" id="ProtNLM"/>
    </source>
</evidence>
<proteinExistence type="predicted"/>
<gene>
    <name evidence="1" type="ORF">METZ01_LOCUS435184</name>
</gene>
<accession>A0A382YGW9</accession>
<dbReference type="AlphaFoldDB" id="A0A382YGW9"/>
<dbReference type="Gene3D" id="2.60.120.620">
    <property type="entry name" value="q2cbj1_9rhob like domain"/>
    <property type="match status" value="1"/>
</dbReference>
<feature type="non-terminal residue" evidence="1">
    <location>
        <position position="214"/>
    </location>
</feature>
<name>A0A382YGW9_9ZZZZ</name>
<reference evidence="1" key="1">
    <citation type="submission" date="2018-05" db="EMBL/GenBank/DDBJ databases">
        <authorList>
            <person name="Lanie J.A."/>
            <person name="Ng W.-L."/>
            <person name="Kazmierczak K.M."/>
            <person name="Andrzejewski T.M."/>
            <person name="Davidsen T.M."/>
            <person name="Wayne K.J."/>
            <person name="Tettelin H."/>
            <person name="Glass J.I."/>
            <person name="Rusch D."/>
            <person name="Podicherti R."/>
            <person name="Tsui H.-C.T."/>
            <person name="Winkler M.E."/>
        </authorList>
    </citation>
    <scope>NUCLEOTIDE SEQUENCE</scope>
</reference>
<evidence type="ECO:0000313" key="1">
    <source>
        <dbReference type="EMBL" id="SVD82330.1"/>
    </source>
</evidence>
<dbReference type="SUPFAM" id="SSF51197">
    <property type="entry name" value="Clavaminate synthase-like"/>
    <property type="match status" value="1"/>
</dbReference>